<dbReference type="PANTHER" id="PTHR33677">
    <property type="entry name" value="TRANSCRIPTIONAL REPRESSOR FRMR-RELATED"/>
    <property type="match status" value="1"/>
</dbReference>
<dbReference type="Proteomes" id="UP001296873">
    <property type="component" value="Unassembled WGS sequence"/>
</dbReference>
<dbReference type="CDD" id="cd10154">
    <property type="entry name" value="NreA-like_DUF156"/>
    <property type="match status" value="1"/>
</dbReference>
<evidence type="ECO:0000313" key="2">
    <source>
        <dbReference type="EMBL" id="MBK1667086.1"/>
    </source>
</evidence>
<protein>
    <submittedName>
        <fullName evidence="2">Metal resistance protein</fullName>
    </submittedName>
</protein>
<dbReference type="InterPro" id="IPR038390">
    <property type="entry name" value="Metal_Tscrpt_repr_sf"/>
</dbReference>
<name>A0ABS1DAZ3_9PROT</name>
<dbReference type="RefSeq" id="WP_200339147.1">
    <property type="nucleotide sequence ID" value="NZ_NRRL01000004.1"/>
</dbReference>
<reference evidence="2 3" key="1">
    <citation type="journal article" date="2020" name="Microorganisms">
        <title>Osmotic Adaptation and Compatible Solute Biosynthesis of Phototrophic Bacteria as Revealed from Genome Analyses.</title>
        <authorList>
            <person name="Imhoff J.F."/>
            <person name="Rahn T."/>
            <person name="Kunzel S."/>
            <person name="Keller A."/>
            <person name="Neulinger S.C."/>
        </authorList>
    </citation>
    <scope>NUCLEOTIDE SEQUENCE [LARGE SCALE GENOMIC DNA]</scope>
    <source>
        <strain evidence="2 3">DSM 9895</strain>
    </source>
</reference>
<organism evidence="2 3">
    <name type="scientific">Rhodovibrio sodomensis</name>
    <dbReference type="NCBI Taxonomy" id="1088"/>
    <lineage>
        <taxon>Bacteria</taxon>
        <taxon>Pseudomonadati</taxon>
        <taxon>Pseudomonadota</taxon>
        <taxon>Alphaproteobacteria</taxon>
        <taxon>Rhodospirillales</taxon>
        <taxon>Rhodovibrionaceae</taxon>
        <taxon>Rhodovibrio</taxon>
    </lineage>
</organism>
<evidence type="ECO:0000313" key="3">
    <source>
        <dbReference type="Proteomes" id="UP001296873"/>
    </source>
</evidence>
<accession>A0ABS1DAZ3</accession>
<dbReference type="Gene3D" id="1.20.58.1000">
    <property type="entry name" value="Metal-sensitive repressor, helix protomer"/>
    <property type="match status" value="1"/>
</dbReference>
<comment type="similarity">
    <text evidence="1">Belongs to the FrmR/RcnR family.</text>
</comment>
<dbReference type="InterPro" id="IPR003735">
    <property type="entry name" value="Metal_Tscrpt_repr"/>
</dbReference>
<keyword evidence="3" id="KW-1185">Reference proteome</keyword>
<sequence length="93" mass="10518">MTDATHQHATHPQVANRLKRADGHLRKVIQMIEDGRPCLELVQQLYAVENALAGARTTLIKDHLDNCLDTVVGPMTAEQRREIEEFKAIAKYL</sequence>
<gene>
    <name evidence="2" type="ORF">CKO28_03375</name>
</gene>
<dbReference type="Pfam" id="PF02583">
    <property type="entry name" value="Trns_repr_metal"/>
    <property type="match status" value="1"/>
</dbReference>
<dbReference type="EMBL" id="NRRL01000004">
    <property type="protein sequence ID" value="MBK1667086.1"/>
    <property type="molecule type" value="Genomic_DNA"/>
</dbReference>
<comment type="caution">
    <text evidence="2">The sequence shown here is derived from an EMBL/GenBank/DDBJ whole genome shotgun (WGS) entry which is preliminary data.</text>
</comment>
<proteinExistence type="inferred from homology"/>
<evidence type="ECO:0000256" key="1">
    <source>
        <dbReference type="ARBA" id="ARBA00005260"/>
    </source>
</evidence>